<accession>A0AAW6EJW1</accession>
<dbReference type="EMBL" id="JAQMLU010000008">
    <property type="protein sequence ID" value="MDB8750056.1"/>
    <property type="molecule type" value="Genomic_DNA"/>
</dbReference>
<dbReference type="AlphaFoldDB" id="A0AAW6EJW1"/>
<comment type="caution">
    <text evidence="1">The sequence shown here is derived from an EMBL/GenBank/DDBJ whole genome shotgun (WGS) entry which is preliminary data.</text>
</comment>
<evidence type="ECO:0000313" key="2">
    <source>
        <dbReference type="Proteomes" id="UP001213042"/>
    </source>
</evidence>
<evidence type="ECO:0000313" key="1">
    <source>
        <dbReference type="EMBL" id="MDB8750056.1"/>
    </source>
</evidence>
<gene>
    <name evidence="1" type="ORF">PNW00_06295</name>
</gene>
<dbReference type="Proteomes" id="UP001213042">
    <property type="component" value="Unassembled WGS sequence"/>
</dbReference>
<proteinExistence type="predicted"/>
<name>A0AAW6EJW1_9FIRM</name>
<dbReference type="RefSeq" id="WP_195220957.1">
    <property type="nucleotide sequence ID" value="NZ_DAWCPT010000046.1"/>
</dbReference>
<organism evidence="1 2">
    <name type="scientific">Ruminococcus bicirculans</name>
    <name type="common">ex Wegman et al. 2014</name>
    <dbReference type="NCBI Taxonomy" id="1160721"/>
    <lineage>
        <taxon>Bacteria</taxon>
        <taxon>Bacillati</taxon>
        <taxon>Bacillota</taxon>
        <taxon>Clostridia</taxon>
        <taxon>Eubacteriales</taxon>
        <taxon>Oscillospiraceae</taxon>
        <taxon>Ruminococcus</taxon>
    </lineage>
</organism>
<protein>
    <submittedName>
        <fullName evidence="1">Uncharacterized protein</fullName>
    </submittedName>
</protein>
<reference evidence="1" key="1">
    <citation type="submission" date="2023-01" db="EMBL/GenBank/DDBJ databases">
        <title>Human gut microbiome strain richness.</title>
        <authorList>
            <person name="Chen-Liaw A."/>
        </authorList>
    </citation>
    <scope>NUCLEOTIDE SEQUENCE</scope>
    <source>
        <strain evidence="1">D43st1_D9_D43t1_170807</strain>
    </source>
</reference>
<sequence>MNINAKKAQDKLSQELSAAKLGKYAQAVAKPTLEVLKTFCEQNEEFAQAVLQTDRTFAECAENAVKGAGGSISDIEVYRRAVRFYFKGADVHFNMTIDLGDGSDSEETAKPPVSLSLDSLLDF</sequence>